<dbReference type="InterPro" id="IPR001761">
    <property type="entry name" value="Peripla_BP/Lac1_sug-bd_dom"/>
</dbReference>
<evidence type="ECO:0000313" key="7">
    <source>
        <dbReference type="Proteomes" id="UP000283633"/>
    </source>
</evidence>
<evidence type="ECO:0000259" key="5">
    <source>
        <dbReference type="PROSITE" id="PS50943"/>
    </source>
</evidence>
<accession>A0A426D9H8</accession>
<dbReference type="Gene3D" id="1.10.260.40">
    <property type="entry name" value="lambda repressor-like DNA-binding domains"/>
    <property type="match status" value="1"/>
</dbReference>
<dbReference type="InterPro" id="IPR000843">
    <property type="entry name" value="HTH_LacI"/>
</dbReference>
<dbReference type="GO" id="GO:0003700">
    <property type="term" value="F:DNA-binding transcription factor activity"/>
    <property type="evidence" value="ECO:0007669"/>
    <property type="project" value="TreeGrafter"/>
</dbReference>
<keyword evidence="2" id="KW-0238">DNA-binding</keyword>
<dbReference type="PANTHER" id="PTHR30146">
    <property type="entry name" value="LACI-RELATED TRANSCRIPTIONAL REPRESSOR"/>
    <property type="match status" value="1"/>
</dbReference>
<name>A0A426D9H8_9LACO</name>
<dbReference type="Pfam" id="PF00356">
    <property type="entry name" value="LacI"/>
    <property type="match status" value="1"/>
</dbReference>
<dbReference type="PROSITE" id="PS00356">
    <property type="entry name" value="HTH_LACI_1"/>
    <property type="match status" value="1"/>
</dbReference>
<dbReference type="InterPro" id="IPR010982">
    <property type="entry name" value="Lambda_DNA-bd_dom_sf"/>
</dbReference>
<evidence type="ECO:0000313" key="6">
    <source>
        <dbReference type="EMBL" id="RRK11270.1"/>
    </source>
</evidence>
<keyword evidence="3" id="KW-0804">Transcription</keyword>
<dbReference type="SUPFAM" id="SSF53822">
    <property type="entry name" value="Periplasmic binding protein-like I"/>
    <property type="match status" value="1"/>
</dbReference>
<dbReference type="PROSITE" id="PS50943">
    <property type="entry name" value="HTH_CROC1"/>
    <property type="match status" value="1"/>
</dbReference>
<evidence type="ECO:0000256" key="3">
    <source>
        <dbReference type="ARBA" id="ARBA00023163"/>
    </source>
</evidence>
<feature type="domain" description="HTH lacI-type" evidence="4">
    <location>
        <begin position="2"/>
        <end position="55"/>
    </location>
</feature>
<dbReference type="GO" id="GO:0000976">
    <property type="term" value="F:transcription cis-regulatory region binding"/>
    <property type="evidence" value="ECO:0007669"/>
    <property type="project" value="TreeGrafter"/>
</dbReference>
<dbReference type="RefSeq" id="WP_125071510.1">
    <property type="nucleotide sequence ID" value="NZ_QWZQ01000007.1"/>
</dbReference>
<gene>
    <name evidence="6" type="ORF">D1831_03325</name>
</gene>
<keyword evidence="1" id="KW-0805">Transcription regulation</keyword>
<dbReference type="SMART" id="SM00354">
    <property type="entry name" value="HTH_LACI"/>
    <property type="match status" value="1"/>
</dbReference>
<dbReference type="AlphaFoldDB" id="A0A426D9H8"/>
<dbReference type="InterPro" id="IPR028082">
    <property type="entry name" value="Peripla_BP_I"/>
</dbReference>
<dbReference type="InterPro" id="IPR001387">
    <property type="entry name" value="Cro/C1-type_HTH"/>
</dbReference>
<organism evidence="6 7">
    <name type="scientific">Lactiplantibacillus garii</name>
    <dbReference type="NCBI Taxonomy" id="2306423"/>
    <lineage>
        <taxon>Bacteria</taxon>
        <taxon>Bacillati</taxon>
        <taxon>Bacillota</taxon>
        <taxon>Bacilli</taxon>
        <taxon>Lactobacillales</taxon>
        <taxon>Lactobacillaceae</taxon>
        <taxon>Lactiplantibacillus</taxon>
    </lineage>
</organism>
<proteinExistence type="predicted"/>
<dbReference type="EMBL" id="QWZQ01000007">
    <property type="protein sequence ID" value="RRK11270.1"/>
    <property type="molecule type" value="Genomic_DNA"/>
</dbReference>
<feature type="domain" description="HTH cro/C1-type" evidence="5">
    <location>
        <begin position="3"/>
        <end position="35"/>
    </location>
</feature>
<evidence type="ECO:0000259" key="4">
    <source>
        <dbReference type="PROSITE" id="PS50932"/>
    </source>
</evidence>
<dbReference type="OrthoDB" id="1639518at2"/>
<reference evidence="6 7" key="1">
    <citation type="submission" date="2018-08" db="EMBL/GenBank/DDBJ databases">
        <title>Genome Lactobacillus garii FI11369.</title>
        <authorList>
            <person name="Diaz M."/>
            <person name="Narbad A."/>
        </authorList>
    </citation>
    <scope>NUCLEOTIDE SEQUENCE [LARGE SCALE GENOMIC DNA]</scope>
    <source>
        <strain evidence="6 7">FI11369</strain>
    </source>
</reference>
<keyword evidence="7" id="KW-1185">Reference proteome</keyword>
<dbReference type="CDD" id="cd01392">
    <property type="entry name" value="HTH_LacI"/>
    <property type="match status" value="1"/>
</dbReference>
<evidence type="ECO:0000256" key="1">
    <source>
        <dbReference type="ARBA" id="ARBA00023015"/>
    </source>
</evidence>
<dbReference type="Pfam" id="PF00532">
    <property type="entry name" value="Peripla_BP_1"/>
    <property type="match status" value="1"/>
</dbReference>
<dbReference type="PROSITE" id="PS50932">
    <property type="entry name" value="HTH_LACI_2"/>
    <property type="match status" value="1"/>
</dbReference>
<dbReference type="PANTHER" id="PTHR30146:SF109">
    <property type="entry name" value="HTH-TYPE TRANSCRIPTIONAL REGULATOR GALS"/>
    <property type="match status" value="1"/>
</dbReference>
<sequence>MASIREVAKAAGVSVGSISRYLNGQQLKAANMQKIKRAIDDLGYQENIIAKGLKNNQSFAVGLLMNNLASRLSMDIVSSIEAVMEQAGYSILLSGFQGSSTLAANKVDYLLSHAVDGLILFEADQNWPGMARLADVQVPVISLNSPNGLANVDSILVDDRGSVRRLVQHLIAQGHRRIGVLAAPQTDYTAHERLTGVREAVRSHPHVEATVYYGDYSRPSGFEGAQKLIDDHVDALFVCNFNMALGALEYCNRAGIRIDQDLAFSHFDYLDEMSSLISNRLVIQQPAKEIGKMCAERLLSRINHQSENVGATFVFDNLIVGLGDDPHAETQPTIVTP</sequence>
<protein>
    <submittedName>
        <fullName evidence="6">LacI family transcriptional regulator</fullName>
    </submittedName>
</protein>
<comment type="caution">
    <text evidence="6">The sequence shown here is derived from an EMBL/GenBank/DDBJ whole genome shotgun (WGS) entry which is preliminary data.</text>
</comment>
<dbReference type="CDD" id="cd06267">
    <property type="entry name" value="PBP1_LacI_sugar_binding-like"/>
    <property type="match status" value="1"/>
</dbReference>
<dbReference type="SUPFAM" id="SSF47413">
    <property type="entry name" value="lambda repressor-like DNA-binding domains"/>
    <property type="match status" value="1"/>
</dbReference>
<dbReference type="Gene3D" id="3.40.50.2300">
    <property type="match status" value="2"/>
</dbReference>
<evidence type="ECO:0000256" key="2">
    <source>
        <dbReference type="ARBA" id="ARBA00023125"/>
    </source>
</evidence>
<dbReference type="Proteomes" id="UP000283633">
    <property type="component" value="Unassembled WGS sequence"/>
</dbReference>